<name>A0A4C1U9C0_EUMVA</name>
<dbReference type="InterPro" id="IPR039537">
    <property type="entry name" value="Retrotran_Ty1/copia-like"/>
</dbReference>
<dbReference type="SUPFAM" id="SSF53098">
    <property type="entry name" value="Ribonuclease H-like"/>
    <property type="match status" value="1"/>
</dbReference>
<dbReference type="GO" id="GO:0006310">
    <property type="term" value="P:DNA recombination"/>
    <property type="evidence" value="ECO:0007669"/>
    <property type="project" value="UniProtKB-KW"/>
</dbReference>
<dbReference type="GO" id="GO:0004519">
    <property type="term" value="F:endonuclease activity"/>
    <property type="evidence" value="ECO:0007669"/>
    <property type="project" value="UniProtKB-KW"/>
</dbReference>
<dbReference type="AlphaFoldDB" id="A0A4C1U9C0"/>
<dbReference type="PROSITE" id="PS50994">
    <property type="entry name" value="INTEGRASE"/>
    <property type="match status" value="1"/>
</dbReference>
<sequence>MATSNPKGSRYSSWLASSERIGYLLEGESTTSVLCGQVFGRRRRRTCLRKIVSQISVTTFELVKLAINSDVDEQDVYIWHQSMGHLNFQDLTKIVENTNGVKISKKDDKLTCLTCLKGKQKRLPFKHNESKITKLLELVHSDICGAMETRSLGGANYFMTFIDDYSKKVNSSFSEFLKSNGIIHQTTTPYTPEQNGVSERMNRTLVEKAKCLLINANLPKMYWAESIHTAAYLINRSPTRSLKYKTPEEIWTRKKPKIHHLKVFGCEAMIHLPKEKRGKWDPKAQKAIFIGYCDHTKGYRFLLPGSRTVIKSKDAVFLESTVKKNYVPVDLTIDSSMYDLSSESNDTSEISDTNET</sequence>
<dbReference type="InterPro" id="IPR001584">
    <property type="entry name" value="Integrase_cat-core"/>
</dbReference>
<dbReference type="InterPro" id="IPR057670">
    <property type="entry name" value="SH3_retrovirus"/>
</dbReference>
<evidence type="ECO:0000313" key="2">
    <source>
        <dbReference type="EMBL" id="GBP22524.1"/>
    </source>
</evidence>
<dbReference type="STRING" id="151549.A0A4C1U9C0"/>
<dbReference type="GO" id="GO:0003964">
    <property type="term" value="F:RNA-directed DNA polymerase activity"/>
    <property type="evidence" value="ECO:0007669"/>
    <property type="project" value="UniProtKB-KW"/>
</dbReference>
<dbReference type="GO" id="GO:0016787">
    <property type="term" value="F:hydrolase activity"/>
    <property type="evidence" value="ECO:0007669"/>
    <property type="project" value="UniProtKB-KW"/>
</dbReference>
<dbReference type="GO" id="GO:0015074">
    <property type="term" value="P:DNA integration"/>
    <property type="evidence" value="ECO:0007669"/>
    <property type="project" value="UniProtKB-KW"/>
</dbReference>
<dbReference type="PANTHER" id="PTHR42648:SF28">
    <property type="entry name" value="TRANSPOSON-ENCODED PROTEIN WITH RIBONUCLEASE H-LIKE AND RETROVIRUS ZINC FINGER-LIKE DOMAINS"/>
    <property type="match status" value="1"/>
</dbReference>
<protein>
    <submittedName>
        <fullName evidence="2">Retrovirus-related Pol polyprotein from transposon TNT 1-94</fullName>
    </submittedName>
</protein>
<dbReference type="GO" id="GO:0046872">
    <property type="term" value="F:metal ion binding"/>
    <property type="evidence" value="ECO:0007669"/>
    <property type="project" value="UniProtKB-KW"/>
</dbReference>
<dbReference type="InterPro" id="IPR036397">
    <property type="entry name" value="RNaseH_sf"/>
</dbReference>
<dbReference type="GO" id="GO:0003676">
    <property type="term" value="F:nucleic acid binding"/>
    <property type="evidence" value="ECO:0007669"/>
    <property type="project" value="InterPro"/>
</dbReference>
<dbReference type="OrthoDB" id="422839at2759"/>
<comment type="caution">
    <text evidence="2">The sequence shown here is derived from an EMBL/GenBank/DDBJ whole genome shotgun (WGS) entry which is preliminary data.</text>
</comment>
<evidence type="ECO:0000259" key="1">
    <source>
        <dbReference type="PROSITE" id="PS50994"/>
    </source>
</evidence>
<reference evidence="2 3" key="1">
    <citation type="journal article" date="2019" name="Commun. Biol.">
        <title>The bagworm genome reveals a unique fibroin gene that provides high tensile strength.</title>
        <authorList>
            <person name="Kono N."/>
            <person name="Nakamura H."/>
            <person name="Ohtoshi R."/>
            <person name="Tomita M."/>
            <person name="Numata K."/>
            <person name="Arakawa K."/>
        </authorList>
    </citation>
    <scope>NUCLEOTIDE SEQUENCE [LARGE SCALE GENOMIC DNA]</scope>
</reference>
<keyword evidence="3" id="KW-1185">Reference proteome</keyword>
<evidence type="ECO:0000313" key="3">
    <source>
        <dbReference type="Proteomes" id="UP000299102"/>
    </source>
</evidence>
<accession>A0A4C1U9C0</accession>
<dbReference type="Proteomes" id="UP000299102">
    <property type="component" value="Unassembled WGS sequence"/>
</dbReference>
<dbReference type="Pfam" id="PF13976">
    <property type="entry name" value="gag_pre-integrs"/>
    <property type="match status" value="1"/>
</dbReference>
<dbReference type="InterPro" id="IPR025724">
    <property type="entry name" value="GAG-pre-integrase_dom"/>
</dbReference>
<dbReference type="InterPro" id="IPR012337">
    <property type="entry name" value="RNaseH-like_sf"/>
</dbReference>
<feature type="domain" description="Integrase catalytic" evidence="1">
    <location>
        <begin position="159"/>
        <end position="255"/>
    </location>
</feature>
<dbReference type="Gene3D" id="3.30.420.10">
    <property type="entry name" value="Ribonuclease H-like superfamily/Ribonuclease H"/>
    <property type="match status" value="1"/>
</dbReference>
<dbReference type="Pfam" id="PF25597">
    <property type="entry name" value="SH3_retrovirus"/>
    <property type="match status" value="1"/>
</dbReference>
<proteinExistence type="predicted"/>
<organism evidence="2 3">
    <name type="scientific">Eumeta variegata</name>
    <name type="common">Bagworm moth</name>
    <name type="synonym">Eumeta japonica</name>
    <dbReference type="NCBI Taxonomy" id="151549"/>
    <lineage>
        <taxon>Eukaryota</taxon>
        <taxon>Metazoa</taxon>
        <taxon>Ecdysozoa</taxon>
        <taxon>Arthropoda</taxon>
        <taxon>Hexapoda</taxon>
        <taxon>Insecta</taxon>
        <taxon>Pterygota</taxon>
        <taxon>Neoptera</taxon>
        <taxon>Endopterygota</taxon>
        <taxon>Lepidoptera</taxon>
        <taxon>Glossata</taxon>
        <taxon>Ditrysia</taxon>
        <taxon>Tineoidea</taxon>
        <taxon>Psychidae</taxon>
        <taxon>Oiketicinae</taxon>
        <taxon>Eumeta</taxon>
    </lineage>
</organism>
<gene>
    <name evidence="2" type="ORF">EVAR_84761_1</name>
</gene>
<dbReference type="GO" id="GO:0003887">
    <property type="term" value="F:DNA-directed DNA polymerase activity"/>
    <property type="evidence" value="ECO:0007669"/>
    <property type="project" value="UniProtKB-KW"/>
</dbReference>
<dbReference type="PANTHER" id="PTHR42648">
    <property type="entry name" value="TRANSPOSASE, PUTATIVE-RELATED"/>
    <property type="match status" value="1"/>
</dbReference>
<dbReference type="EMBL" id="BGZK01000141">
    <property type="protein sequence ID" value="GBP22524.1"/>
    <property type="molecule type" value="Genomic_DNA"/>
</dbReference>